<dbReference type="PROSITE" id="PS50238">
    <property type="entry name" value="RHOGAP"/>
    <property type="match status" value="1"/>
</dbReference>
<feature type="region of interest" description="Disordered" evidence="2">
    <location>
        <begin position="1"/>
        <end position="22"/>
    </location>
</feature>
<dbReference type="SMART" id="SM00233">
    <property type="entry name" value="PH"/>
    <property type="match status" value="1"/>
</dbReference>
<dbReference type="SMART" id="SM00324">
    <property type="entry name" value="RhoGAP"/>
    <property type="match status" value="1"/>
</dbReference>
<dbReference type="PROSITE" id="PS01159">
    <property type="entry name" value="WW_DOMAIN_1"/>
    <property type="match status" value="1"/>
</dbReference>
<feature type="region of interest" description="Disordered" evidence="2">
    <location>
        <begin position="54"/>
        <end position="77"/>
    </location>
</feature>
<dbReference type="InterPro" id="IPR011993">
    <property type="entry name" value="PH-like_dom_sf"/>
</dbReference>
<dbReference type="PROSITE" id="PS50003">
    <property type="entry name" value="PH_DOMAIN"/>
    <property type="match status" value="1"/>
</dbReference>
<dbReference type="InterPro" id="IPR050729">
    <property type="entry name" value="Rho-GAP"/>
</dbReference>
<dbReference type="InterPro" id="IPR001849">
    <property type="entry name" value="PH_domain"/>
</dbReference>
<dbReference type="SUPFAM" id="SSF51045">
    <property type="entry name" value="WW domain"/>
    <property type="match status" value="1"/>
</dbReference>
<protein>
    <submittedName>
        <fullName evidence="7">PH domain-containing protein</fullName>
    </submittedName>
</protein>
<dbReference type="Gene3D" id="2.20.70.10">
    <property type="match status" value="1"/>
</dbReference>
<dbReference type="SUPFAM" id="SSF50729">
    <property type="entry name" value="PH domain-like"/>
    <property type="match status" value="1"/>
</dbReference>
<dbReference type="WBParaSite" id="Pan_g12595.t1">
    <property type="protein sequence ID" value="Pan_g12595.t1"/>
    <property type="gene ID" value="Pan_g12595"/>
</dbReference>
<feature type="compositionally biased region" description="Low complexity" evidence="2">
    <location>
        <begin position="1"/>
        <end position="13"/>
    </location>
</feature>
<sequence>MSATTVSSSTAGSIRSHQSNGGFEEVCHSRLHSLSSMADELDVVAVPRRGDLSHAASVDDSDVPAPSPTLSARHNNAVDSASFKGEMNASMYEDDPHVYVNFSPADAARRKFEDIDRRSRPPTPGEDDVPIRVLANGWKEYKTPGGRSFYFNDCIDLGQWKPPRSNQLTASMARRSKAPSAPPCSWIETKEASVPKDSPMVISKPVVVQHTTFPVDGSSQVVSSHSPVLEMSSSDELDPRLVSVMSKSMISPVTKQNIATMTNSVDSGLGRSSISYKNQAFGIAKPIHDVMSESLTEISEAKPSSSGRDALENYIFAQGNFATTAVRQGYLEKMKLSDCGMKNKKKEWVHAYAYLAGGHLLFYKDQKRAAKTGKHYPPPTDVCDLRGAQIGFVPQAKLKDKRRKRVLELVMPNLTEYWFCSSVDAEIDSWHHILRQTINSLPIAKAYPLPENGSLSRRPSDSSQSGKGVVTAPIKAGSIRQSQKFKVKKTPSKEIVDVNEVTPTRDSIIERLLRFFRSRPSVEQLRERGIYRPEPIFGSTLTAICVHDHSHVPRFLTEIINVIEKKGLELDGIYRVSGNLSAIQKIRCQVDHDHYEVLWKEDDIHVLTGAVKLFFRELSEPIFPVAFNKEFMAAIRQTNLKTKTKTIDELLCKLPIIHKETLRLLLLHLLKVSSYSSTNRMTNHSLAIMFGPALFSTDDKPPVRAAAGTPDKKTKLKVQKSNGIDRNTSGESSSNEPNQILAYKMIVFGQIVEFILKEFNKFTAFIPPNGFS</sequence>
<feature type="compositionally biased region" description="Polar residues" evidence="2">
    <location>
        <begin position="68"/>
        <end position="77"/>
    </location>
</feature>
<dbReference type="CDD" id="cd00201">
    <property type="entry name" value="WW"/>
    <property type="match status" value="1"/>
</dbReference>
<dbReference type="PROSITE" id="PS50020">
    <property type="entry name" value="WW_DOMAIN_2"/>
    <property type="match status" value="1"/>
</dbReference>
<feature type="region of interest" description="Disordered" evidence="2">
    <location>
        <begin position="704"/>
        <end position="735"/>
    </location>
</feature>
<keyword evidence="1" id="KW-0343">GTPase activation</keyword>
<dbReference type="GO" id="GO:0005737">
    <property type="term" value="C:cytoplasm"/>
    <property type="evidence" value="ECO:0007669"/>
    <property type="project" value="TreeGrafter"/>
</dbReference>
<dbReference type="GO" id="GO:0007165">
    <property type="term" value="P:signal transduction"/>
    <property type="evidence" value="ECO:0007669"/>
    <property type="project" value="InterPro"/>
</dbReference>
<organism evidence="6 7">
    <name type="scientific">Panagrellus redivivus</name>
    <name type="common">Microworm</name>
    <dbReference type="NCBI Taxonomy" id="6233"/>
    <lineage>
        <taxon>Eukaryota</taxon>
        <taxon>Metazoa</taxon>
        <taxon>Ecdysozoa</taxon>
        <taxon>Nematoda</taxon>
        <taxon>Chromadorea</taxon>
        <taxon>Rhabditida</taxon>
        <taxon>Tylenchina</taxon>
        <taxon>Panagrolaimomorpha</taxon>
        <taxon>Panagrolaimoidea</taxon>
        <taxon>Panagrolaimidae</taxon>
        <taxon>Panagrellus</taxon>
    </lineage>
</organism>
<evidence type="ECO:0000256" key="2">
    <source>
        <dbReference type="SAM" id="MobiDB-lite"/>
    </source>
</evidence>
<feature type="domain" description="WW" evidence="4">
    <location>
        <begin position="132"/>
        <end position="165"/>
    </location>
</feature>
<dbReference type="InterPro" id="IPR001202">
    <property type="entry name" value="WW_dom"/>
</dbReference>
<dbReference type="Proteomes" id="UP000492821">
    <property type="component" value="Unassembled WGS sequence"/>
</dbReference>
<evidence type="ECO:0000313" key="6">
    <source>
        <dbReference type="Proteomes" id="UP000492821"/>
    </source>
</evidence>
<evidence type="ECO:0000259" key="4">
    <source>
        <dbReference type="PROSITE" id="PS50020"/>
    </source>
</evidence>
<reference evidence="7" key="2">
    <citation type="submission" date="2020-10" db="UniProtKB">
        <authorList>
            <consortium name="WormBaseParasite"/>
        </authorList>
    </citation>
    <scope>IDENTIFICATION</scope>
</reference>
<dbReference type="Pfam" id="PF00620">
    <property type="entry name" value="RhoGAP"/>
    <property type="match status" value="1"/>
</dbReference>
<feature type="domain" description="Rho-GAP" evidence="5">
    <location>
        <begin position="539"/>
        <end position="763"/>
    </location>
</feature>
<dbReference type="AlphaFoldDB" id="A0A7E4UTA6"/>
<reference evidence="6" key="1">
    <citation type="journal article" date="2013" name="Genetics">
        <title>The draft genome and transcriptome of Panagrellus redivivus are shaped by the harsh demands of a free-living lifestyle.</title>
        <authorList>
            <person name="Srinivasan J."/>
            <person name="Dillman A.R."/>
            <person name="Macchietto M.G."/>
            <person name="Heikkinen L."/>
            <person name="Lakso M."/>
            <person name="Fracchia K.M."/>
            <person name="Antoshechkin I."/>
            <person name="Mortazavi A."/>
            <person name="Wong G."/>
            <person name="Sternberg P.W."/>
        </authorList>
    </citation>
    <scope>NUCLEOTIDE SEQUENCE [LARGE SCALE GENOMIC DNA]</scope>
    <source>
        <strain evidence="6">MT8872</strain>
    </source>
</reference>
<evidence type="ECO:0000259" key="5">
    <source>
        <dbReference type="PROSITE" id="PS50238"/>
    </source>
</evidence>
<dbReference type="InterPro" id="IPR036020">
    <property type="entry name" value="WW_dom_sf"/>
</dbReference>
<keyword evidence="6" id="KW-1185">Reference proteome</keyword>
<dbReference type="PANTHER" id="PTHR23176">
    <property type="entry name" value="RHO/RAC/CDC GTPASE-ACTIVATING PROTEIN"/>
    <property type="match status" value="1"/>
</dbReference>
<feature type="compositionally biased region" description="Polar residues" evidence="2">
    <location>
        <begin position="719"/>
        <end position="735"/>
    </location>
</feature>
<dbReference type="InterPro" id="IPR008936">
    <property type="entry name" value="Rho_GTPase_activation_prot"/>
</dbReference>
<evidence type="ECO:0000256" key="1">
    <source>
        <dbReference type="ARBA" id="ARBA00022468"/>
    </source>
</evidence>
<dbReference type="GO" id="GO:0005096">
    <property type="term" value="F:GTPase activator activity"/>
    <property type="evidence" value="ECO:0007669"/>
    <property type="project" value="UniProtKB-KW"/>
</dbReference>
<feature type="domain" description="PH" evidence="3">
    <location>
        <begin position="324"/>
        <end position="439"/>
    </location>
</feature>
<dbReference type="InterPro" id="IPR000198">
    <property type="entry name" value="RhoGAP_dom"/>
</dbReference>
<dbReference type="Pfam" id="PF00169">
    <property type="entry name" value="PH"/>
    <property type="match status" value="1"/>
</dbReference>
<proteinExistence type="predicted"/>
<dbReference type="Gene3D" id="1.10.555.10">
    <property type="entry name" value="Rho GTPase activation protein"/>
    <property type="match status" value="1"/>
</dbReference>
<accession>A0A7E4UTA6</accession>
<dbReference type="SUPFAM" id="SSF48350">
    <property type="entry name" value="GTPase activation domain, GAP"/>
    <property type="match status" value="1"/>
</dbReference>
<dbReference type="PANTHER" id="PTHR23176:SF129">
    <property type="entry name" value="RHO GTPASE ACTIVATING PROTEIN AT 16F, ISOFORM E-RELATED"/>
    <property type="match status" value="1"/>
</dbReference>
<name>A0A7E4UTA6_PANRE</name>
<dbReference type="Gene3D" id="2.30.29.30">
    <property type="entry name" value="Pleckstrin-homology domain (PH domain)/Phosphotyrosine-binding domain (PTB)"/>
    <property type="match status" value="1"/>
</dbReference>
<dbReference type="SMART" id="SM00456">
    <property type="entry name" value="WW"/>
    <property type="match status" value="1"/>
</dbReference>
<evidence type="ECO:0000259" key="3">
    <source>
        <dbReference type="PROSITE" id="PS50003"/>
    </source>
</evidence>
<evidence type="ECO:0000313" key="7">
    <source>
        <dbReference type="WBParaSite" id="Pan_g12595.t1"/>
    </source>
</evidence>